<dbReference type="Proteomes" id="UP000054337">
    <property type="component" value="Unassembled WGS sequence"/>
</dbReference>
<gene>
    <name evidence="1" type="ORF">COCVIDRAFT_114839</name>
</gene>
<feature type="non-terminal residue" evidence="1">
    <location>
        <position position="1"/>
    </location>
</feature>
<dbReference type="EMBL" id="KI968863">
    <property type="protein sequence ID" value="EUN21112.1"/>
    <property type="molecule type" value="Genomic_DNA"/>
</dbReference>
<sequence length="72" mass="8125">FLAGTLRPKVVVPQLTEKNLLLERPLGSHWLLLVRTVTSNKKDSLLDGDHKVEDYSMSTSEDDDHRGALLRV</sequence>
<dbReference type="GeneID" id="26250627"/>
<proteinExistence type="predicted"/>
<protein>
    <submittedName>
        <fullName evidence="1">Uncharacterized protein</fullName>
    </submittedName>
</protein>
<dbReference type="AlphaFoldDB" id="W7EAK7"/>
<reference evidence="1 2" key="1">
    <citation type="journal article" date="2013" name="PLoS Genet.">
        <title>Comparative genome structure, secondary metabolite, and effector coding capacity across Cochliobolus pathogens.</title>
        <authorList>
            <person name="Condon B.J."/>
            <person name="Leng Y."/>
            <person name="Wu D."/>
            <person name="Bushley K.E."/>
            <person name="Ohm R.A."/>
            <person name="Otillar R."/>
            <person name="Martin J."/>
            <person name="Schackwitz W."/>
            <person name="Grimwood J."/>
            <person name="MohdZainudin N."/>
            <person name="Xue C."/>
            <person name="Wang R."/>
            <person name="Manning V.A."/>
            <person name="Dhillon B."/>
            <person name="Tu Z.J."/>
            <person name="Steffenson B.J."/>
            <person name="Salamov A."/>
            <person name="Sun H."/>
            <person name="Lowry S."/>
            <person name="LaButti K."/>
            <person name="Han J."/>
            <person name="Copeland A."/>
            <person name="Lindquist E."/>
            <person name="Barry K."/>
            <person name="Schmutz J."/>
            <person name="Baker S.E."/>
            <person name="Ciuffetti L.M."/>
            <person name="Grigoriev I.V."/>
            <person name="Zhong S."/>
            <person name="Turgeon B.G."/>
        </authorList>
    </citation>
    <scope>NUCLEOTIDE SEQUENCE [LARGE SCALE GENOMIC DNA]</scope>
    <source>
        <strain evidence="1 2">FI3</strain>
    </source>
</reference>
<dbReference type="HOGENOM" id="CLU_2729033_0_0_1"/>
<evidence type="ECO:0000313" key="2">
    <source>
        <dbReference type="Proteomes" id="UP000054337"/>
    </source>
</evidence>
<evidence type="ECO:0000313" key="1">
    <source>
        <dbReference type="EMBL" id="EUN21112.1"/>
    </source>
</evidence>
<name>W7EAK7_BIPV3</name>
<dbReference type="RefSeq" id="XP_014550686.1">
    <property type="nucleotide sequence ID" value="XM_014695200.1"/>
</dbReference>
<keyword evidence="2" id="KW-1185">Reference proteome</keyword>
<accession>W7EAK7</accession>
<organism evidence="1 2">
    <name type="scientific">Bipolaris victoriae (strain FI3)</name>
    <name type="common">Victoria blight of oats agent</name>
    <name type="synonym">Cochliobolus victoriae</name>
    <dbReference type="NCBI Taxonomy" id="930091"/>
    <lineage>
        <taxon>Eukaryota</taxon>
        <taxon>Fungi</taxon>
        <taxon>Dikarya</taxon>
        <taxon>Ascomycota</taxon>
        <taxon>Pezizomycotina</taxon>
        <taxon>Dothideomycetes</taxon>
        <taxon>Pleosporomycetidae</taxon>
        <taxon>Pleosporales</taxon>
        <taxon>Pleosporineae</taxon>
        <taxon>Pleosporaceae</taxon>
        <taxon>Bipolaris</taxon>
    </lineage>
</organism>